<dbReference type="Proteomes" id="UP000704712">
    <property type="component" value="Unassembled WGS sequence"/>
</dbReference>
<evidence type="ECO:0008006" key="5">
    <source>
        <dbReference type="Google" id="ProtNLM"/>
    </source>
</evidence>
<keyword evidence="4" id="KW-1185">Reference proteome</keyword>
<proteinExistence type="predicted"/>
<accession>A0A833S2M9</accession>
<dbReference type="InterPro" id="IPR027267">
    <property type="entry name" value="AH/BAR_dom_sf"/>
</dbReference>
<feature type="region of interest" description="Disordered" evidence="1">
    <location>
        <begin position="1"/>
        <end position="38"/>
    </location>
</feature>
<feature type="compositionally biased region" description="Basic residues" evidence="1">
    <location>
        <begin position="1"/>
        <end position="15"/>
    </location>
</feature>
<evidence type="ECO:0000313" key="4">
    <source>
        <dbReference type="Proteomes" id="UP000602510"/>
    </source>
</evidence>
<dbReference type="Gene3D" id="1.20.1270.60">
    <property type="entry name" value="Arfaptin homology (AH) domain/BAR domain"/>
    <property type="match status" value="1"/>
</dbReference>
<reference evidence="2" key="1">
    <citation type="submission" date="2020-04" db="EMBL/GenBank/DDBJ databases">
        <title>Hybrid Assembly of Korean Phytophthora infestans isolates.</title>
        <authorList>
            <person name="Prokchorchik M."/>
            <person name="Lee Y."/>
            <person name="Seo J."/>
            <person name="Cho J.-H."/>
            <person name="Park Y.-E."/>
            <person name="Jang D.-C."/>
            <person name="Im J.-S."/>
            <person name="Choi J.-G."/>
            <person name="Park H.-J."/>
            <person name="Lee G.-B."/>
            <person name="Lee Y.-G."/>
            <person name="Hong S.-Y."/>
            <person name="Cho K."/>
            <person name="Sohn K.H."/>
        </authorList>
    </citation>
    <scope>NUCLEOTIDE SEQUENCE</scope>
    <source>
        <strain evidence="2">KR_1_A1</strain>
        <strain evidence="3">KR_2_A2</strain>
    </source>
</reference>
<name>A0A833S2M9_PHYIN</name>
<evidence type="ECO:0000256" key="1">
    <source>
        <dbReference type="SAM" id="MobiDB-lite"/>
    </source>
</evidence>
<gene>
    <name evidence="2" type="ORF">GN244_ATG08904</name>
    <name evidence="3" type="ORF">GN958_ATG07343</name>
</gene>
<evidence type="ECO:0000313" key="3">
    <source>
        <dbReference type="EMBL" id="KAF4143610.1"/>
    </source>
</evidence>
<protein>
    <recommendedName>
        <fullName evidence="5">BAR domain-containing protein</fullName>
    </recommendedName>
</protein>
<dbReference type="AlphaFoldDB" id="A0A833S2M9"/>
<sequence>MSFSALRRRSTRRSTKKDSGEDGNDSCPLLHEDERPSRSVQPVRIVDVRRIDSGVLTPKRSLVQRIQSRKNRLVQRVLVACHLADPSRDQAFKQIQTSNRTAIEQLATIRSSFFDHSQSVVNLSTAICCFAGNSARTQDDNVLTSMAVEGHKLREYSLVFSGLVEKSVLAEIDLRITELERIDSLIANRAKLVLDVEYAKRTLAVETQKGNLNRVAEHKQSLQTAQLDCERATRFITEQLKGVRSNNGSDMLELFQEYSQQAAWFFQRGADLADA</sequence>
<dbReference type="Proteomes" id="UP000602510">
    <property type="component" value="Unassembled WGS sequence"/>
</dbReference>
<organism evidence="2 4">
    <name type="scientific">Phytophthora infestans</name>
    <name type="common">Potato late blight agent</name>
    <name type="synonym">Botrytis infestans</name>
    <dbReference type="NCBI Taxonomy" id="4787"/>
    <lineage>
        <taxon>Eukaryota</taxon>
        <taxon>Sar</taxon>
        <taxon>Stramenopiles</taxon>
        <taxon>Oomycota</taxon>
        <taxon>Peronosporomycetes</taxon>
        <taxon>Peronosporales</taxon>
        <taxon>Peronosporaceae</taxon>
        <taxon>Phytophthora</taxon>
    </lineage>
</organism>
<dbReference type="EMBL" id="JAACNO010001006">
    <property type="protein sequence ID" value="KAF4143610.1"/>
    <property type="molecule type" value="Genomic_DNA"/>
</dbReference>
<dbReference type="EMBL" id="WSZM01000184">
    <property type="protein sequence ID" value="KAF4038922.1"/>
    <property type="molecule type" value="Genomic_DNA"/>
</dbReference>
<evidence type="ECO:0000313" key="2">
    <source>
        <dbReference type="EMBL" id="KAF4038922.1"/>
    </source>
</evidence>
<comment type="caution">
    <text evidence="2">The sequence shown here is derived from an EMBL/GenBank/DDBJ whole genome shotgun (WGS) entry which is preliminary data.</text>
</comment>